<evidence type="ECO:0000256" key="2">
    <source>
        <dbReference type="ARBA" id="ARBA00022475"/>
    </source>
</evidence>
<dbReference type="PANTHER" id="PTHR43124:SF5">
    <property type="entry name" value="PURINE RIBONUCLEOSIDE EFFLUX PUMP NEPI"/>
    <property type="match status" value="1"/>
</dbReference>
<keyword evidence="2" id="KW-1003">Cell membrane</keyword>
<comment type="caution">
    <text evidence="9">The sequence shown here is derived from an EMBL/GenBank/DDBJ whole genome shotgun (WGS) entry which is preliminary data.</text>
</comment>
<evidence type="ECO:0000256" key="1">
    <source>
        <dbReference type="ARBA" id="ARBA00004651"/>
    </source>
</evidence>
<gene>
    <name evidence="9" type="ORF">JL106_05565</name>
</gene>
<dbReference type="InterPro" id="IPR036259">
    <property type="entry name" value="MFS_trans_sf"/>
</dbReference>
<evidence type="ECO:0000256" key="3">
    <source>
        <dbReference type="ARBA" id="ARBA00022692"/>
    </source>
</evidence>
<evidence type="ECO:0000256" key="4">
    <source>
        <dbReference type="ARBA" id="ARBA00022989"/>
    </source>
</evidence>
<keyword evidence="4 7" id="KW-1133">Transmembrane helix</keyword>
<dbReference type="AlphaFoldDB" id="A0A939BY63"/>
<accession>A0A939BY63</accession>
<reference evidence="9" key="1">
    <citation type="submission" date="2021-01" db="EMBL/GenBank/DDBJ databases">
        <title>YIM 132084 draft genome.</title>
        <authorList>
            <person name="An D."/>
        </authorList>
    </citation>
    <scope>NUCLEOTIDE SEQUENCE</scope>
    <source>
        <strain evidence="9">YIM 132084</strain>
    </source>
</reference>
<dbReference type="RefSeq" id="WP_205259717.1">
    <property type="nucleotide sequence ID" value="NZ_JAERWK010000008.1"/>
</dbReference>
<dbReference type="InterPro" id="IPR020846">
    <property type="entry name" value="MFS_dom"/>
</dbReference>
<name>A0A939BY63_9ACTN</name>
<feature type="transmembrane region" description="Helical" evidence="7">
    <location>
        <begin position="90"/>
        <end position="108"/>
    </location>
</feature>
<proteinExistence type="predicted"/>
<comment type="subcellular location">
    <subcellularLocation>
        <location evidence="1">Cell membrane</location>
        <topology evidence="1">Multi-pass membrane protein</topology>
    </subcellularLocation>
</comment>
<evidence type="ECO:0000256" key="5">
    <source>
        <dbReference type="ARBA" id="ARBA00023136"/>
    </source>
</evidence>
<dbReference type="CDD" id="cd17324">
    <property type="entry name" value="MFS_NepI_like"/>
    <property type="match status" value="1"/>
</dbReference>
<keyword evidence="3 7" id="KW-0812">Transmembrane</keyword>
<keyword evidence="5 7" id="KW-0472">Membrane</keyword>
<protein>
    <submittedName>
        <fullName evidence="9">MFS transporter</fullName>
    </submittedName>
</protein>
<dbReference type="GO" id="GO:0022857">
    <property type="term" value="F:transmembrane transporter activity"/>
    <property type="evidence" value="ECO:0007669"/>
    <property type="project" value="InterPro"/>
</dbReference>
<dbReference type="InterPro" id="IPR011701">
    <property type="entry name" value="MFS"/>
</dbReference>
<feature type="transmembrane region" description="Helical" evidence="7">
    <location>
        <begin position="283"/>
        <end position="304"/>
    </location>
</feature>
<dbReference type="PANTHER" id="PTHR43124">
    <property type="entry name" value="PURINE EFFLUX PUMP PBUE"/>
    <property type="match status" value="1"/>
</dbReference>
<evidence type="ECO:0000256" key="6">
    <source>
        <dbReference type="SAM" id="MobiDB-lite"/>
    </source>
</evidence>
<dbReference type="PROSITE" id="PS50850">
    <property type="entry name" value="MFS"/>
    <property type="match status" value="1"/>
</dbReference>
<dbReference type="Pfam" id="PF07690">
    <property type="entry name" value="MFS_1"/>
    <property type="match status" value="1"/>
</dbReference>
<feature type="transmembrane region" description="Helical" evidence="7">
    <location>
        <begin position="177"/>
        <end position="202"/>
    </location>
</feature>
<dbReference type="GO" id="GO:0005886">
    <property type="term" value="C:plasma membrane"/>
    <property type="evidence" value="ECO:0007669"/>
    <property type="project" value="UniProtKB-SubCell"/>
</dbReference>
<feature type="transmembrane region" description="Helical" evidence="7">
    <location>
        <begin position="114"/>
        <end position="134"/>
    </location>
</feature>
<feature type="transmembrane region" description="Helical" evidence="7">
    <location>
        <begin position="310"/>
        <end position="333"/>
    </location>
</feature>
<evidence type="ECO:0000256" key="7">
    <source>
        <dbReference type="SAM" id="Phobius"/>
    </source>
</evidence>
<dbReference type="Gene3D" id="1.20.1250.20">
    <property type="entry name" value="MFS general substrate transporter like domains"/>
    <property type="match status" value="1"/>
</dbReference>
<keyword evidence="10" id="KW-1185">Reference proteome</keyword>
<feature type="transmembrane region" description="Helical" evidence="7">
    <location>
        <begin position="146"/>
        <end position="171"/>
    </location>
</feature>
<feature type="transmembrane region" description="Helical" evidence="7">
    <location>
        <begin position="345"/>
        <end position="363"/>
    </location>
</feature>
<feature type="transmembrane region" description="Helical" evidence="7">
    <location>
        <begin position="375"/>
        <end position="396"/>
    </location>
</feature>
<dbReference type="SUPFAM" id="SSF103473">
    <property type="entry name" value="MFS general substrate transporter"/>
    <property type="match status" value="1"/>
</dbReference>
<feature type="transmembrane region" description="Helical" evidence="7">
    <location>
        <begin position="258"/>
        <end position="276"/>
    </location>
</feature>
<dbReference type="Proteomes" id="UP000663792">
    <property type="component" value="Unassembled WGS sequence"/>
</dbReference>
<feature type="region of interest" description="Disordered" evidence="6">
    <location>
        <begin position="403"/>
        <end position="429"/>
    </location>
</feature>
<feature type="transmembrane region" description="Helical" evidence="7">
    <location>
        <begin position="23"/>
        <end position="48"/>
    </location>
</feature>
<evidence type="ECO:0000313" key="9">
    <source>
        <dbReference type="EMBL" id="MBM9466750.1"/>
    </source>
</evidence>
<dbReference type="EMBL" id="JAERWK010000008">
    <property type="protein sequence ID" value="MBM9466750.1"/>
    <property type="molecule type" value="Genomic_DNA"/>
</dbReference>
<feature type="transmembrane region" description="Helical" evidence="7">
    <location>
        <begin position="222"/>
        <end position="243"/>
    </location>
</feature>
<feature type="domain" description="Major facilitator superfamily (MFS) profile" evidence="8">
    <location>
        <begin position="25"/>
        <end position="400"/>
    </location>
</feature>
<dbReference type="InterPro" id="IPR050189">
    <property type="entry name" value="MFS_Efflux_Transporters"/>
</dbReference>
<sequence>MRTADDGAGAGTFDPERDRRRGWVATVVVGFGAFVLAASQLMPVALIAQVATDLDVSDGISGLMIAVPAVTAALTAFTLTVPLQHVDRRWLLVGFAVLFTVSDAIAAVSPHIAVLLAARVLLGVALGGFWAIAASMAPRLVPTRDVGMATATVFGGIALATAVGVPAGAFLASWSNWRVAIGVMAALGLLAAVLQLVAVPSLPEHRLRPRPPLGQVLRRRSLWTVAVVSLLMFTGQFSAYTYLQPTLRDEFGVAPGDIGGLLLAFGIGAVIGNFTAGPLAQRFIGLTICGVCTLSLLGILALRLPLPVPVALGAALVVWGMGLGSTAAVLSIWNMRVSGDHLEAGAAVFIGVTQGSIALGAAIGGRWVDGFGTPAAAWFGAALFAVALGLLVAVWWPRPGPRADAAPAGVSPAGPAARARPSRRPSGSA</sequence>
<evidence type="ECO:0000313" key="10">
    <source>
        <dbReference type="Proteomes" id="UP000663792"/>
    </source>
</evidence>
<evidence type="ECO:0000259" key="8">
    <source>
        <dbReference type="PROSITE" id="PS50850"/>
    </source>
</evidence>
<organism evidence="9 10">
    <name type="scientific">Nakamurella leprariae</name>
    <dbReference type="NCBI Taxonomy" id="2803911"/>
    <lineage>
        <taxon>Bacteria</taxon>
        <taxon>Bacillati</taxon>
        <taxon>Actinomycetota</taxon>
        <taxon>Actinomycetes</taxon>
        <taxon>Nakamurellales</taxon>
        <taxon>Nakamurellaceae</taxon>
        <taxon>Nakamurella</taxon>
    </lineage>
</organism>
<feature type="transmembrane region" description="Helical" evidence="7">
    <location>
        <begin position="60"/>
        <end position="83"/>
    </location>
</feature>